<name>A0ACC2QTE1_9NEOP</name>
<gene>
    <name evidence="1" type="ORF">PYW08_003296</name>
</gene>
<accession>A0ACC2QTE1</accession>
<organism evidence="1 2">
    <name type="scientific">Mythimna loreyi</name>
    <dbReference type="NCBI Taxonomy" id="667449"/>
    <lineage>
        <taxon>Eukaryota</taxon>
        <taxon>Metazoa</taxon>
        <taxon>Ecdysozoa</taxon>
        <taxon>Arthropoda</taxon>
        <taxon>Hexapoda</taxon>
        <taxon>Insecta</taxon>
        <taxon>Pterygota</taxon>
        <taxon>Neoptera</taxon>
        <taxon>Endopterygota</taxon>
        <taxon>Lepidoptera</taxon>
        <taxon>Glossata</taxon>
        <taxon>Ditrysia</taxon>
        <taxon>Noctuoidea</taxon>
        <taxon>Noctuidae</taxon>
        <taxon>Noctuinae</taxon>
        <taxon>Hadenini</taxon>
        <taxon>Mythimna</taxon>
    </lineage>
</organism>
<dbReference type="Proteomes" id="UP001231649">
    <property type="component" value="Chromosome 14"/>
</dbReference>
<dbReference type="EMBL" id="CM056790">
    <property type="protein sequence ID" value="KAJ8723384.1"/>
    <property type="molecule type" value="Genomic_DNA"/>
</dbReference>
<sequence length="261" mass="29408">MLQLIIILSVSTIFSLCESASILEKINQKCSIRDDKCMQGLYRSLLQEMSDNGIPELGVPKIDPMDLKNREFNFLGMIKLTVTEGEAKGFKDCHATSYKSDFETHRVMIEFVCDRFTFEGSYKIESTPSLLALSGGINIHGEGNGAIDIENVQLSFDFATEIKKLDDGEIHIIIVPEDSSYDFEVKGKVTVQADNILVGKTEISCEVVNIFNENWQYITNTFGKNVLDKAMDVFFTLSNEFFEKTPAKNWITEDLSAYVKS</sequence>
<evidence type="ECO:0000313" key="1">
    <source>
        <dbReference type="EMBL" id="KAJ8723384.1"/>
    </source>
</evidence>
<evidence type="ECO:0000313" key="2">
    <source>
        <dbReference type="Proteomes" id="UP001231649"/>
    </source>
</evidence>
<comment type="caution">
    <text evidence="1">The sequence shown here is derived from an EMBL/GenBank/DDBJ whole genome shotgun (WGS) entry which is preliminary data.</text>
</comment>
<proteinExistence type="predicted"/>
<reference evidence="1" key="1">
    <citation type="submission" date="2023-03" db="EMBL/GenBank/DDBJ databases">
        <title>Chromosome-level genomes of two armyworms, Mythimna separata and Mythimna loreyi, provide insights into the biosynthesis and reception of sex pheromones.</title>
        <authorList>
            <person name="Zhao H."/>
        </authorList>
    </citation>
    <scope>NUCLEOTIDE SEQUENCE</scope>
    <source>
        <strain evidence="1">BeijingLab</strain>
    </source>
</reference>
<protein>
    <submittedName>
        <fullName evidence="1">Uncharacterized protein</fullName>
    </submittedName>
</protein>
<keyword evidence="2" id="KW-1185">Reference proteome</keyword>